<protein>
    <submittedName>
        <fullName evidence="2">EVE domain-containing protein</fullName>
    </submittedName>
</protein>
<dbReference type="InterPro" id="IPR047197">
    <property type="entry name" value="THYN1-like_EVE"/>
</dbReference>
<dbReference type="InterPro" id="IPR002740">
    <property type="entry name" value="EVE_domain"/>
</dbReference>
<keyword evidence="3" id="KW-1185">Reference proteome</keyword>
<dbReference type="RefSeq" id="WP_309922730.1">
    <property type="nucleotide sequence ID" value="NZ_JAYFUL010000096.1"/>
</dbReference>
<dbReference type="InterPro" id="IPR015947">
    <property type="entry name" value="PUA-like_sf"/>
</dbReference>
<dbReference type="Pfam" id="PF01878">
    <property type="entry name" value="EVE"/>
    <property type="match status" value="1"/>
</dbReference>
<evidence type="ECO:0000313" key="3">
    <source>
        <dbReference type="Proteomes" id="UP001304671"/>
    </source>
</evidence>
<dbReference type="InterPro" id="IPR052181">
    <property type="entry name" value="5hmC_binding"/>
</dbReference>
<dbReference type="PANTHER" id="PTHR14087">
    <property type="entry name" value="THYMOCYTE NUCLEAR PROTEIN 1"/>
    <property type="match status" value="1"/>
</dbReference>
<proteinExistence type="predicted"/>
<evidence type="ECO:0000313" key="2">
    <source>
        <dbReference type="EMBL" id="MEA5261056.1"/>
    </source>
</evidence>
<dbReference type="Gene3D" id="3.10.590.10">
    <property type="entry name" value="ph1033 like domains"/>
    <property type="match status" value="1"/>
</dbReference>
<name>A0ABU5QVD9_9BACT</name>
<organism evidence="2 3">
    <name type="scientific">Arcicella aquatica</name>
    <dbReference type="NCBI Taxonomy" id="217141"/>
    <lineage>
        <taxon>Bacteria</taxon>
        <taxon>Pseudomonadati</taxon>
        <taxon>Bacteroidota</taxon>
        <taxon>Cytophagia</taxon>
        <taxon>Cytophagales</taxon>
        <taxon>Flectobacillaceae</taxon>
        <taxon>Arcicella</taxon>
    </lineage>
</organism>
<gene>
    <name evidence="2" type="ORF">VB264_24910</name>
</gene>
<feature type="domain" description="EVE" evidence="1">
    <location>
        <begin position="2"/>
        <end position="131"/>
    </location>
</feature>
<sequence length="135" mass="15698">MNYWLVKSEPFKYSWDDFVKQGTGMWDGVRNFQARNNLRAMQVNDLVLFYHSNEGMEVVGIAKVVKEAYQDPTTEDKNWVVVDLVPVEKLPKTVTLKQMKSDERLKDLSLIKQSRLSVTHIKPEEFDIILGLAHE</sequence>
<dbReference type="EMBL" id="JAYFUL010000096">
    <property type="protein sequence ID" value="MEA5261056.1"/>
    <property type="molecule type" value="Genomic_DNA"/>
</dbReference>
<accession>A0ABU5QVD9</accession>
<dbReference type="Proteomes" id="UP001304671">
    <property type="component" value="Unassembled WGS sequence"/>
</dbReference>
<dbReference type="SUPFAM" id="SSF88697">
    <property type="entry name" value="PUA domain-like"/>
    <property type="match status" value="1"/>
</dbReference>
<evidence type="ECO:0000259" key="1">
    <source>
        <dbReference type="Pfam" id="PF01878"/>
    </source>
</evidence>
<comment type="caution">
    <text evidence="2">The sequence shown here is derived from an EMBL/GenBank/DDBJ whole genome shotgun (WGS) entry which is preliminary data.</text>
</comment>
<reference evidence="2 3" key="1">
    <citation type="submission" date="2023-12" db="EMBL/GenBank/DDBJ databases">
        <title>Novel species of the genus Arcicella isolated from rivers.</title>
        <authorList>
            <person name="Lu H."/>
        </authorList>
    </citation>
    <scope>NUCLEOTIDE SEQUENCE [LARGE SCALE GENOMIC DNA]</scope>
    <source>
        <strain evidence="2 3">LMG 21963</strain>
    </source>
</reference>
<dbReference type="PANTHER" id="PTHR14087:SF7">
    <property type="entry name" value="THYMOCYTE NUCLEAR PROTEIN 1"/>
    <property type="match status" value="1"/>
</dbReference>
<dbReference type="CDD" id="cd21133">
    <property type="entry name" value="EVE"/>
    <property type="match status" value="1"/>
</dbReference>